<accession>A0ABP9PFH3</accession>
<dbReference type="Proteomes" id="UP001428817">
    <property type="component" value="Unassembled WGS sequence"/>
</dbReference>
<organism evidence="2 3">
    <name type="scientific">Pseudonocardia eucalypti</name>
    <dbReference type="NCBI Taxonomy" id="648755"/>
    <lineage>
        <taxon>Bacteria</taxon>
        <taxon>Bacillati</taxon>
        <taxon>Actinomycetota</taxon>
        <taxon>Actinomycetes</taxon>
        <taxon>Pseudonocardiales</taxon>
        <taxon>Pseudonocardiaceae</taxon>
        <taxon>Pseudonocardia</taxon>
    </lineage>
</organism>
<gene>
    <name evidence="2" type="ORF">GCM10023321_03060</name>
</gene>
<dbReference type="Gene3D" id="3.40.50.1820">
    <property type="entry name" value="alpha/beta hydrolase"/>
    <property type="match status" value="1"/>
</dbReference>
<evidence type="ECO:0000313" key="2">
    <source>
        <dbReference type="EMBL" id="GAA5145337.1"/>
    </source>
</evidence>
<dbReference type="EMBL" id="BAABJP010000001">
    <property type="protein sequence ID" value="GAA5145337.1"/>
    <property type="molecule type" value="Genomic_DNA"/>
</dbReference>
<dbReference type="PANTHER" id="PTHR43433">
    <property type="entry name" value="HYDROLASE, ALPHA/BETA FOLD FAMILY PROTEIN"/>
    <property type="match status" value="1"/>
</dbReference>
<protein>
    <recommendedName>
        <fullName evidence="1">AB hydrolase-1 domain-containing protein</fullName>
    </recommendedName>
</protein>
<reference evidence="3" key="1">
    <citation type="journal article" date="2019" name="Int. J. Syst. Evol. Microbiol.">
        <title>The Global Catalogue of Microorganisms (GCM) 10K type strain sequencing project: providing services to taxonomists for standard genome sequencing and annotation.</title>
        <authorList>
            <consortium name="The Broad Institute Genomics Platform"/>
            <consortium name="The Broad Institute Genome Sequencing Center for Infectious Disease"/>
            <person name="Wu L."/>
            <person name="Ma J."/>
        </authorList>
    </citation>
    <scope>NUCLEOTIDE SEQUENCE [LARGE SCALE GENOMIC DNA]</scope>
    <source>
        <strain evidence="3">JCM 18303</strain>
    </source>
</reference>
<dbReference type="InterPro" id="IPR050471">
    <property type="entry name" value="AB_hydrolase"/>
</dbReference>
<name>A0ABP9PFH3_9PSEU</name>
<comment type="caution">
    <text evidence="2">The sequence shown here is derived from an EMBL/GenBank/DDBJ whole genome shotgun (WGS) entry which is preliminary data.</text>
</comment>
<feature type="domain" description="AB hydrolase-1" evidence="1">
    <location>
        <begin position="30"/>
        <end position="146"/>
    </location>
</feature>
<dbReference type="SUPFAM" id="SSF53474">
    <property type="entry name" value="alpha/beta-Hydrolases"/>
    <property type="match status" value="1"/>
</dbReference>
<sequence>MQRDDATIHYEEHGAGFPILALSPGGMRSTADYWEKVPWSPVRSLAGDYRVITMDQRNAGSSTAPVTGREGWPTYTADQLALLDHLGIERCHVVGMCIGGPFLLGLLRAAPERFARVVALQPIGLDGNREAFHEMFDGWRDELAPNHPEATEEAWAAYRSAMYDTEDVLFSVPVSFLSTIGQPLLVLRGNDQYHPASASELLAASVPGARLVRRWKEPEHLPSATAAIAAFLTERRP</sequence>
<dbReference type="InterPro" id="IPR029058">
    <property type="entry name" value="AB_hydrolase_fold"/>
</dbReference>
<dbReference type="PANTHER" id="PTHR43433:SF5">
    <property type="entry name" value="AB HYDROLASE-1 DOMAIN-CONTAINING PROTEIN"/>
    <property type="match status" value="1"/>
</dbReference>
<dbReference type="RefSeq" id="WP_221497751.1">
    <property type="nucleotide sequence ID" value="NZ_BAABJP010000001.1"/>
</dbReference>
<keyword evidence="3" id="KW-1185">Reference proteome</keyword>
<dbReference type="InterPro" id="IPR000073">
    <property type="entry name" value="AB_hydrolase_1"/>
</dbReference>
<evidence type="ECO:0000259" key="1">
    <source>
        <dbReference type="Pfam" id="PF00561"/>
    </source>
</evidence>
<proteinExistence type="predicted"/>
<evidence type="ECO:0000313" key="3">
    <source>
        <dbReference type="Proteomes" id="UP001428817"/>
    </source>
</evidence>
<dbReference type="Pfam" id="PF00561">
    <property type="entry name" value="Abhydrolase_1"/>
    <property type="match status" value="1"/>
</dbReference>